<keyword evidence="2 4" id="KW-0863">Zinc-finger</keyword>
<evidence type="ECO:0000256" key="2">
    <source>
        <dbReference type="ARBA" id="ARBA00022771"/>
    </source>
</evidence>
<dbReference type="EMBL" id="MPUH01000312">
    <property type="protein sequence ID" value="OMJ83219.1"/>
    <property type="molecule type" value="Genomic_DNA"/>
</dbReference>
<dbReference type="PROSITE" id="PS50103">
    <property type="entry name" value="ZF_C3H1"/>
    <property type="match status" value="1"/>
</dbReference>
<evidence type="ECO:0000256" key="1">
    <source>
        <dbReference type="ARBA" id="ARBA00022723"/>
    </source>
</evidence>
<keyword evidence="7" id="KW-1185">Reference proteome</keyword>
<organism evidence="6 7">
    <name type="scientific">Stentor coeruleus</name>
    <dbReference type="NCBI Taxonomy" id="5963"/>
    <lineage>
        <taxon>Eukaryota</taxon>
        <taxon>Sar</taxon>
        <taxon>Alveolata</taxon>
        <taxon>Ciliophora</taxon>
        <taxon>Postciliodesmatophora</taxon>
        <taxon>Heterotrichea</taxon>
        <taxon>Heterotrichida</taxon>
        <taxon>Stentoridae</taxon>
        <taxon>Stentor</taxon>
    </lineage>
</organism>
<evidence type="ECO:0000259" key="5">
    <source>
        <dbReference type="PROSITE" id="PS50103"/>
    </source>
</evidence>
<dbReference type="InterPro" id="IPR045234">
    <property type="entry name" value="Unkempt-like"/>
</dbReference>
<evidence type="ECO:0000256" key="3">
    <source>
        <dbReference type="ARBA" id="ARBA00022833"/>
    </source>
</evidence>
<dbReference type="GO" id="GO:0008270">
    <property type="term" value="F:zinc ion binding"/>
    <property type="evidence" value="ECO:0007669"/>
    <property type="project" value="UniProtKB-KW"/>
</dbReference>
<keyword evidence="3 4" id="KW-0862">Zinc</keyword>
<reference evidence="6 7" key="1">
    <citation type="submission" date="2016-11" db="EMBL/GenBank/DDBJ databases">
        <title>The macronuclear genome of Stentor coeruleus: a giant cell with tiny introns.</title>
        <authorList>
            <person name="Slabodnick M."/>
            <person name="Ruby J.G."/>
            <person name="Reiff S.B."/>
            <person name="Swart E.C."/>
            <person name="Gosai S."/>
            <person name="Prabakaran S."/>
            <person name="Witkowska E."/>
            <person name="Larue G.E."/>
            <person name="Fisher S."/>
            <person name="Freeman R.M."/>
            <person name="Gunawardena J."/>
            <person name="Chu W."/>
            <person name="Stover N.A."/>
            <person name="Gregory B.D."/>
            <person name="Nowacki M."/>
            <person name="Derisi J."/>
            <person name="Roy S.W."/>
            <person name="Marshall W.F."/>
            <person name="Sood P."/>
        </authorList>
    </citation>
    <scope>NUCLEOTIDE SEQUENCE [LARGE SCALE GENOMIC DNA]</scope>
    <source>
        <strain evidence="6">WM001</strain>
    </source>
</reference>
<feature type="zinc finger region" description="C3H1-type" evidence="4">
    <location>
        <begin position="115"/>
        <end position="144"/>
    </location>
</feature>
<evidence type="ECO:0000256" key="4">
    <source>
        <dbReference type="PROSITE-ProRule" id="PRU00723"/>
    </source>
</evidence>
<keyword evidence="1 4" id="KW-0479">Metal-binding</keyword>
<gene>
    <name evidence="6" type="ORF">SteCoe_15938</name>
</gene>
<dbReference type="OrthoDB" id="20534at2759"/>
<protein>
    <recommendedName>
        <fullName evidence="5">C3H1-type domain-containing protein</fullName>
    </recommendedName>
</protein>
<dbReference type="InterPro" id="IPR000571">
    <property type="entry name" value="Znf_CCCH"/>
</dbReference>
<name>A0A1R2C2N7_9CILI</name>
<dbReference type="PANTHER" id="PTHR14493:SF50">
    <property type="entry name" value="RING FINGER PROTEIN UNKEMPT"/>
    <property type="match status" value="1"/>
</dbReference>
<evidence type="ECO:0000313" key="6">
    <source>
        <dbReference type="EMBL" id="OMJ83219.1"/>
    </source>
</evidence>
<feature type="domain" description="C3H1-type" evidence="5">
    <location>
        <begin position="115"/>
        <end position="144"/>
    </location>
</feature>
<dbReference type="PANTHER" id="PTHR14493">
    <property type="entry name" value="UNKEMPT FAMILY MEMBER"/>
    <property type="match status" value="1"/>
</dbReference>
<sequence>MSSKCSMLIETQPLDMWSWEVISSEFQQKMNLNLDEKPKELENPIIKNYLVNPCKVCSEDPCLNYHPGQKPRREILYLGGSRWSYSYKKCLRKKCENPKCPDAHSLEEILYHPKYYKTLKCNYILKDSICERFGKLCPYIHDLEKPQDRQVNPLKINQFDLATFKTTPCPIRKIHNRKICFYYHRPIEKRRNPIKYAYTTEACRKHVCTNLEMCNKCHTNNEYIYHPSVFRKNPCRLNEKCLVKEICPFYHIDRHDRVLDQCGEIEQLINRCEESSKQFSELRNKNSLFQKFLCSMCFGNKSQYILKCGHTKCNECQVSTLCSLCQKPAIPLIKILF</sequence>
<accession>A0A1R2C2N7</accession>
<evidence type="ECO:0000313" key="7">
    <source>
        <dbReference type="Proteomes" id="UP000187209"/>
    </source>
</evidence>
<comment type="caution">
    <text evidence="6">The sequence shown here is derived from an EMBL/GenBank/DDBJ whole genome shotgun (WGS) entry which is preliminary data.</text>
</comment>
<dbReference type="AlphaFoldDB" id="A0A1R2C2N7"/>
<dbReference type="Proteomes" id="UP000187209">
    <property type="component" value="Unassembled WGS sequence"/>
</dbReference>
<proteinExistence type="predicted"/>